<sequence>MGKRVLDLKIIEAADRVVVVAEESGRRLMHEAAMEADMMDKFDRVEPRHVHPWRDPRGGVSQETAMEADMAKEQKIGGKLESVFYDYSKNELVITMRAPADAGMNDLTMDVVGTGQHVQLYLNPWIKKIQDARKGAPKVQFNSLTPEGTNLEKLKGEVEVMGLAAMKPNVEGQRGLAARVAMRAYSRLMREEDSEEAEVFWELANYFDKKMDGGTGS</sequence>
<gene>
    <name evidence="1" type="ORF">LCGC14_0472080</name>
</gene>
<organism evidence="1">
    <name type="scientific">marine sediment metagenome</name>
    <dbReference type="NCBI Taxonomy" id="412755"/>
    <lineage>
        <taxon>unclassified sequences</taxon>
        <taxon>metagenomes</taxon>
        <taxon>ecological metagenomes</taxon>
    </lineage>
</organism>
<accession>A0A0F9UYU3</accession>
<protein>
    <submittedName>
        <fullName evidence="1">Uncharacterized protein</fullName>
    </submittedName>
</protein>
<proteinExistence type="predicted"/>
<name>A0A0F9UYU3_9ZZZZ</name>
<evidence type="ECO:0000313" key="1">
    <source>
        <dbReference type="EMBL" id="KKN66386.1"/>
    </source>
</evidence>
<dbReference type="AlphaFoldDB" id="A0A0F9UYU3"/>
<reference evidence="1" key="1">
    <citation type="journal article" date="2015" name="Nature">
        <title>Complex archaea that bridge the gap between prokaryotes and eukaryotes.</title>
        <authorList>
            <person name="Spang A."/>
            <person name="Saw J.H."/>
            <person name="Jorgensen S.L."/>
            <person name="Zaremba-Niedzwiedzka K."/>
            <person name="Martijn J."/>
            <person name="Lind A.E."/>
            <person name="van Eijk R."/>
            <person name="Schleper C."/>
            <person name="Guy L."/>
            <person name="Ettema T.J."/>
        </authorList>
    </citation>
    <scope>NUCLEOTIDE SEQUENCE</scope>
</reference>
<dbReference type="EMBL" id="LAZR01000502">
    <property type="protein sequence ID" value="KKN66386.1"/>
    <property type="molecule type" value="Genomic_DNA"/>
</dbReference>
<comment type="caution">
    <text evidence="1">The sequence shown here is derived from an EMBL/GenBank/DDBJ whole genome shotgun (WGS) entry which is preliminary data.</text>
</comment>